<comment type="caution">
    <text evidence="3">The sequence shown here is derived from an EMBL/GenBank/DDBJ whole genome shotgun (WGS) entry which is preliminary data.</text>
</comment>
<dbReference type="GO" id="GO:0019888">
    <property type="term" value="F:protein phosphatase regulator activity"/>
    <property type="evidence" value="ECO:0007669"/>
    <property type="project" value="TreeGrafter"/>
</dbReference>
<organism evidence="3 4">
    <name type="scientific">Wickerhamomyces mucosus</name>
    <dbReference type="NCBI Taxonomy" id="1378264"/>
    <lineage>
        <taxon>Eukaryota</taxon>
        <taxon>Fungi</taxon>
        <taxon>Dikarya</taxon>
        <taxon>Ascomycota</taxon>
        <taxon>Saccharomycotina</taxon>
        <taxon>Saccharomycetes</taxon>
        <taxon>Phaffomycetales</taxon>
        <taxon>Wickerhamomycetaceae</taxon>
        <taxon>Wickerhamomyces</taxon>
    </lineage>
</organism>
<keyword evidence="4" id="KW-1185">Reference proteome</keyword>
<accession>A0A9P8TIA0</accession>
<reference evidence="3" key="1">
    <citation type="journal article" date="2021" name="Open Biol.">
        <title>Shared evolutionary footprints suggest mitochondrial oxidative damage underlies multiple complex I losses in fungi.</title>
        <authorList>
            <person name="Schikora-Tamarit M.A."/>
            <person name="Marcet-Houben M."/>
            <person name="Nosek J."/>
            <person name="Gabaldon T."/>
        </authorList>
    </citation>
    <scope>NUCLEOTIDE SEQUENCE</scope>
    <source>
        <strain evidence="3">CBS6341</strain>
    </source>
</reference>
<reference evidence="3" key="2">
    <citation type="submission" date="2021-01" db="EMBL/GenBank/DDBJ databases">
        <authorList>
            <person name="Schikora-Tamarit M.A."/>
        </authorList>
    </citation>
    <scope>NUCLEOTIDE SEQUENCE</scope>
    <source>
        <strain evidence="3">CBS6341</strain>
    </source>
</reference>
<feature type="compositionally biased region" description="Basic and acidic residues" evidence="2">
    <location>
        <begin position="840"/>
        <end position="849"/>
    </location>
</feature>
<evidence type="ECO:0000256" key="1">
    <source>
        <dbReference type="ARBA" id="ARBA00006180"/>
    </source>
</evidence>
<dbReference type="GO" id="GO:0005829">
    <property type="term" value="C:cytosol"/>
    <property type="evidence" value="ECO:0007669"/>
    <property type="project" value="TreeGrafter"/>
</dbReference>
<evidence type="ECO:0000256" key="2">
    <source>
        <dbReference type="SAM" id="MobiDB-lite"/>
    </source>
</evidence>
<dbReference type="Proteomes" id="UP000769528">
    <property type="component" value="Unassembled WGS sequence"/>
</dbReference>
<dbReference type="Pfam" id="PF04499">
    <property type="entry name" value="SAPS"/>
    <property type="match status" value="1"/>
</dbReference>
<name>A0A9P8TIA0_9ASCO</name>
<comment type="similarity">
    <text evidence="1">Belongs to the SAPS family.</text>
</comment>
<dbReference type="GO" id="GO:0005634">
    <property type="term" value="C:nucleus"/>
    <property type="evidence" value="ECO:0007669"/>
    <property type="project" value="TreeGrafter"/>
</dbReference>
<evidence type="ECO:0000313" key="3">
    <source>
        <dbReference type="EMBL" id="KAH3679655.1"/>
    </source>
</evidence>
<feature type="region of interest" description="Disordered" evidence="2">
    <location>
        <begin position="827"/>
        <end position="849"/>
    </location>
</feature>
<gene>
    <name evidence="3" type="ORF">WICMUC_000795</name>
</gene>
<protein>
    <submittedName>
        <fullName evidence="3">Uncharacterized protein</fullName>
    </submittedName>
</protein>
<sequence>MSIWPFGQNSNSSSNLNRLLDYYFQKKSIPKSENTKNSTDPSSLPMTSNISSVSTNTIFSNSGELVPDIDVSDNIKDIDINKEFVYEILDDINILNELNRQNNKLIEFICFGYINDEHNSDGTLINVDNENYNGDFIDDDDHHSQEQELDEEGDVKTIHNDNVRHRSGYSVLELLVDVIVDSIEWFETNEAYLFQSNNDQELKIDHDLSSEDLNQIQSDIADQQNSLTEINQEELSIIFNRIHVASEILSCKIWLISESIVEESTLLNKLWSFLNYKFKDSSPSIQYFIKINEQLLESRPDQMLNFIRSQQDLVDSFIKHIDITIIMDFLLRIITTDKTDIPTGIIDLLSEQGLIPKLLELLLYPGLESSTQSSSGDFLKALISISANTSIDENTIGPNLLTRELVNDQNVDKMIEIILNKGNGLSTIVGVIIEIIRKNNSDYDAVNLLYTSIEANPPNKRDSIYLGYLLRKFSDRLGDFNQILINKELSKKRIENQIGQSIEPLGFERFKVCELIAELLHCSNIGLLNNELTETIIQEREAFLQQQESNLANALSEAIIDSSSEPTKAGLNISKLHIGGTAEPSVAVNSKNITISPNQVPKDGNSGTLPLHDLTNNDEEFNRDKLKSNPTVGDFFKIQLIESNILKTIITMFNKFPWNNFWHNVVFDIVQQIFNGKLDTGYNPYLILELFKDCDITNLIIDSYNLCLNVEKEENVRLGYMGHLVLIAEEVVKFSTTFQNSKFNDNESDQLIYSKLMDQNWVNYVTNILTETREQYNCVLGGIKTQEFQQSDYLNSKAIVLGNSEEEILNQPLEDVKDDSDLADSEKIVNNDDENDINDDDHSLDSASS</sequence>
<evidence type="ECO:0000313" key="4">
    <source>
        <dbReference type="Proteomes" id="UP000769528"/>
    </source>
</evidence>
<dbReference type="PANTHER" id="PTHR12634:SF14">
    <property type="entry name" value="SIT4-ASSOCIATING PROTEIN SAP155-RELATED"/>
    <property type="match status" value="1"/>
</dbReference>
<dbReference type="PANTHER" id="PTHR12634">
    <property type="entry name" value="SIT4 YEAST -ASSOCIATING PROTEIN-RELATED"/>
    <property type="match status" value="1"/>
</dbReference>
<dbReference type="OrthoDB" id="295029at2759"/>
<dbReference type="AlphaFoldDB" id="A0A9P8TIA0"/>
<dbReference type="EMBL" id="JAEUBF010000264">
    <property type="protein sequence ID" value="KAH3679655.1"/>
    <property type="molecule type" value="Genomic_DNA"/>
</dbReference>
<dbReference type="GO" id="GO:0019903">
    <property type="term" value="F:protein phosphatase binding"/>
    <property type="evidence" value="ECO:0007669"/>
    <property type="project" value="InterPro"/>
</dbReference>
<proteinExistence type="inferred from homology"/>
<dbReference type="InterPro" id="IPR007587">
    <property type="entry name" value="SAPS"/>
</dbReference>